<organism evidence="2 3">
    <name type="scientific">Paraburkholderia solisilvae</name>
    <dbReference type="NCBI Taxonomy" id="624376"/>
    <lineage>
        <taxon>Bacteria</taxon>
        <taxon>Pseudomonadati</taxon>
        <taxon>Pseudomonadota</taxon>
        <taxon>Betaproteobacteria</taxon>
        <taxon>Burkholderiales</taxon>
        <taxon>Burkholderiaceae</taxon>
        <taxon>Paraburkholderia</taxon>
    </lineage>
</organism>
<evidence type="ECO:0000313" key="3">
    <source>
        <dbReference type="Proteomes" id="UP000494329"/>
    </source>
</evidence>
<protein>
    <submittedName>
        <fullName evidence="2">Uncharacterized protein</fullName>
    </submittedName>
</protein>
<proteinExistence type="predicted"/>
<dbReference type="Proteomes" id="UP000494329">
    <property type="component" value="Unassembled WGS sequence"/>
</dbReference>
<reference evidence="2 3" key="1">
    <citation type="submission" date="2020-04" db="EMBL/GenBank/DDBJ databases">
        <authorList>
            <person name="De Canck E."/>
        </authorList>
    </citation>
    <scope>NUCLEOTIDE SEQUENCE [LARGE SCALE GENOMIC DNA]</scope>
    <source>
        <strain evidence="2 3">LMG 29739</strain>
    </source>
</reference>
<keyword evidence="1" id="KW-1133">Transmembrane helix</keyword>
<gene>
    <name evidence="2" type="ORF">LMG29739_00505</name>
</gene>
<dbReference type="AlphaFoldDB" id="A0A6J5D4S9"/>
<evidence type="ECO:0000313" key="2">
    <source>
        <dbReference type="EMBL" id="CAB3748212.1"/>
    </source>
</evidence>
<evidence type="ECO:0000256" key="1">
    <source>
        <dbReference type="SAM" id="Phobius"/>
    </source>
</evidence>
<keyword evidence="3" id="KW-1185">Reference proteome</keyword>
<keyword evidence="1" id="KW-0812">Transmembrane</keyword>
<dbReference type="EMBL" id="CADIKF010000002">
    <property type="protein sequence ID" value="CAB3748212.1"/>
    <property type="molecule type" value="Genomic_DNA"/>
</dbReference>
<name>A0A6J5D4S9_9BURK</name>
<keyword evidence="1" id="KW-0472">Membrane</keyword>
<sequence>MLIDRISPVWRQKGKAWLQRALGWCAAGAVVLAVAGGAALWHEQHAAHIEAMATVSLRDQVWDGRIDTGVQVGGIYAVVNALSGSEAAIVTAVRDCNDGVVSNRLP</sequence>
<feature type="transmembrane region" description="Helical" evidence="1">
    <location>
        <begin position="21"/>
        <end position="41"/>
    </location>
</feature>
<accession>A0A6J5D4S9</accession>